<dbReference type="Pfam" id="PF24626">
    <property type="entry name" value="SH3_Tf2-1"/>
    <property type="match status" value="1"/>
</dbReference>
<gene>
    <name evidence="4" type="ORF">RIMI_LOCUS2724627</name>
</gene>
<dbReference type="Gene3D" id="2.40.50.40">
    <property type="match status" value="1"/>
</dbReference>
<keyword evidence="2" id="KW-0539">Nucleus</keyword>
<dbReference type="InterPro" id="IPR051219">
    <property type="entry name" value="Heterochromatin_chromo-domain"/>
</dbReference>
<name>A0ABN9KZE3_9NEOB</name>
<sequence>MGQKRDLTGSEKSKIVRCLAEGCSRLEIAKLLKCDHQTIKRFMANSQQGRKKCVGQKKRKITAYELRKIKLEAAKVPFATSFAIFQSCNVTGVTKSTSVKKQTVHTYIQLSVPCRLVPALTAGRKVKAEHSHSGESPLCDSPLCCAFTFTLRPAGKHRVTKRGPALSYLMFTLVTGDLGIVGRWRAVCVTALQRPNSDAAAIRIVVGIAAASLSVTGKHRVTKRGPALSNPMFTLVTRGLRDRWSLESCLSDSSPATKQRRCSDPDRYFQDVFDEPKSSSLPPHRDCDCAIDLIPGCYIGGLSTALQNAVDKPLMTDLRILKADALSRSFLPDSPGVLEPVGIPREGVILSAFSPDLRRALREFQADKPDRCPVGKLFVPDRWTSFGGPFVLGWVSSPKFKPRFIGPYKISEIINPVSFRLALPASFAIHNVFHRSLLRRYVVPVVPSVDPPAPVLVEGELEYVVEKILDSRFSRRKLQNLVKWKGYGQEDNSWVVASDVHAADLVRAFHLARPDRPGGSAYQYGSIQLGWKLWAAEFALHTFSQPSVWANWYGVQDDSSLGEPSASLPPAPSYSQLEVPPPYEAVSAASVLRPLHIKRRCSDTDNDPDRCSVAVWSLESCHTDRSPATNDAGNQGKLRRTLLERRYEWRHQHHVRGTALTVALSPARHTDCTRTASVCADELKPPPYSELTPEVCDPDSQLLNMTDNYDVSSLNEAPPPYTPTIVIEEITAPPYHQSVSSSDSQNCGP</sequence>
<dbReference type="Pfam" id="PF04218">
    <property type="entry name" value="CENP-B_N"/>
    <property type="match status" value="1"/>
</dbReference>
<dbReference type="InterPro" id="IPR056924">
    <property type="entry name" value="SH3_Tf2-1"/>
</dbReference>
<evidence type="ECO:0000256" key="2">
    <source>
        <dbReference type="ARBA" id="ARBA00023242"/>
    </source>
</evidence>
<proteinExistence type="predicted"/>
<feature type="domain" description="Chromo" evidence="3">
    <location>
        <begin position="463"/>
        <end position="510"/>
    </location>
</feature>
<reference evidence="4" key="1">
    <citation type="submission" date="2023-07" db="EMBL/GenBank/DDBJ databases">
        <authorList>
            <person name="Stuckert A."/>
        </authorList>
    </citation>
    <scope>NUCLEOTIDE SEQUENCE</scope>
</reference>
<evidence type="ECO:0000256" key="1">
    <source>
        <dbReference type="ARBA" id="ARBA00004123"/>
    </source>
</evidence>
<evidence type="ECO:0000313" key="4">
    <source>
        <dbReference type="EMBL" id="CAJ0926263.1"/>
    </source>
</evidence>
<dbReference type="SMART" id="SM00298">
    <property type="entry name" value="CHROMO"/>
    <property type="match status" value="1"/>
</dbReference>
<dbReference type="InterPro" id="IPR016197">
    <property type="entry name" value="Chromo-like_dom_sf"/>
</dbReference>
<dbReference type="Proteomes" id="UP001176940">
    <property type="component" value="Unassembled WGS sequence"/>
</dbReference>
<comment type="caution">
    <text evidence="4">The sequence shown here is derived from an EMBL/GenBank/DDBJ whole genome shotgun (WGS) entry which is preliminary data.</text>
</comment>
<dbReference type="Pfam" id="PF00385">
    <property type="entry name" value="Chromo"/>
    <property type="match status" value="1"/>
</dbReference>
<dbReference type="PANTHER" id="PTHR22812">
    <property type="entry name" value="CHROMOBOX PROTEIN"/>
    <property type="match status" value="1"/>
</dbReference>
<evidence type="ECO:0000313" key="5">
    <source>
        <dbReference type="Proteomes" id="UP001176940"/>
    </source>
</evidence>
<dbReference type="SUPFAM" id="SSF54160">
    <property type="entry name" value="Chromo domain-like"/>
    <property type="match status" value="1"/>
</dbReference>
<dbReference type="EMBL" id="CAUEEQ010003892">
    <property type="protein sequence ID" value="CAJ0926263.1"/>
    <property type="molecule type" value="Genomic_DNA"/>
</dbReference>
<dbReference type="InterPro" id="IPR007889">
    <property type="entry name" value="HTH_Psq"/>
</dbReference>
<dbReference type="InterPro" id="IPR000953">
    <property type="entry name" value="Chromo/chromo_shadow_dom"/>
</dbReference>
<dbReference type="PROSITE" id="PS50013">
    <property type="entry name" value="CHROMO_2"/>
    <property type="match status" value="1"/>
</dbReference>
<protein>
    <recommendedName>
        <fullName evidence="3">Chromo domain-containing protein</fullName>
    </recommendedName>
</protein>
<organism evidence="4 5">
    <name type="scientific">Ranitomeya imitator</name>
    <name type="common">mimic poison frog</name>
    <dbReference type="NCBI Taxonomy" id="111125"/>
    <lineage>
        <taxon>Eukaryota</taxon>
        <taxon>Metazoa</taxon>
        <taxon>Chordata</taxon>
        <taxon>Craniata</taxon>
        <taxon>Vertebrata</taxon>
        <taxon>Euteleostomi</taxon>
        <taxon>Amphibia</taxon>
        <taxon>Batrachia</taxon>
        <taxon>Anura</taxon>
        <taxon>Neobatrachia</taxon>
        <taxon>Hyloidea</taxon>
        <taxon>Dendrobatidae</taxon>
        <taxon>Dendrobatinae</taxon>
        <taxon>Ranitomeya</taxon>
    </lineage>
</organism>
<keyword evidence="5" id="KW-1185">Reference proteome</keyword>
<accession>A0ABN9KZE3</accession>
<comment type="subcellular location">
    <subcellularLocation>
        <location evidence="1">Nucleus</location>
    </subcellularLocation>
</comment>
<evidence type="ECO:0000259" key="3">
    <source>
        <dbReference type="PROSITE" id="PS50013"/>
    </source>
</evidence>
<dbReference type="InterPro" id="IPR023780">
    <property type="entry name" value="Chromo_domain"/>
</dbReference>